<proteinExistence type="predicted"/>
<dbReference type="EMBL" id="JASVDS010000001">
    <property type="protein sequence ID" value="MDL5030557.1"/>
    <property type="molecule type" value="Genomic_DNA"/>
</dbReference>
<keyword evidence="2" id="KW-1185">Reference proteome</keyword>
<gene>
    <name evidence="1" type="ORF">QRD43_01450</name>
</gene>
<comment type="caution">
    <text evidence="1">The sequence shown here is derived from an EMBL/GenBank/DDBJ whole genome shotgun (WGS) entry which is preliminary data.</text>
</comment>
<sequence>MTFDLKQARAFVASAALPARPAGAVQQDSTAVFFESTKPQTVVVGSDVMAFVAGVEGEVRSALSDSALLAQLVANQKNPDKEDVLSWFEDYFEVLQSIGWTVQDNGFVEYAESGEGFEVHEKILEFATAALGPAPAALAVVTATLNALKDVGSNAGWITIFNRETQHSKAGRFQISVAEPDTKGGVLVTMLAFALKAEKTVTQVLFFKVKKTEATFRKNEGKASINMEALKSLRDPIRKKVLDFQLGYVAGLLT</sequence>
<dbReference type="Proteomes" id="UP001238603">
    <property type="component" value="Unassembled WGS sequence"/>
</dbReference>
<dbReference type="RefSeq" id="WP_285980690.1">
    <property type="nucleotide sequence ID" value="NZ_JASVDS010000001.1"/>
</dbReference>
<evidence type="ECO:0000313" key="1">
    <source>
        <dbReference type="EMBL" id="MDL5030557.1"/>
    </source>
</evidence>
<accession>A0ABT7LCH5</accession>
<organism evidence="1 2">
    <name type="scientific">Roseateles subflavus</name>
    <dbReference type="NCBI Taxonomy" id="3053353"/>
    <lineage>
        <taxon>Bacteria</taxon>
        <taxon>Pseudomonadati</taxon>
        <taxon>Pseudomonadota</taxon>
        <taxon>Betaproteobacteria</taxon>
        <taxon>Burkholderiales</taxon>
        <taxon>Sphaerotilaceae</taxon>
        <taxon>Roseateles</taxon>
    </lineage>
</organism>
<name>A0ABT7LCH5_9BURK</name>
<reference evidence="1 2" key="1">
    <citation type="submission" date="2023-06" db="EMBL/GenBank/DDBJ databases">
        <title>Pelomonas sp. APW6 16S ribosomal RNA gene genome sequencing and assembly.</title>
        <authorList>
            <person name="Woo H."/>
        </authorList>
    </citation>
    <scope>NUCLEOTIDE SEQUENCE [LARGE SCALE GENOMIC DNA]</scope>
    <source>
        <strain evidence="1 2">APW6</strain>
    </source>
</reference>
<evidence type="ECO:0000313" key="2">
    <source>
        <dbReference type="Proteomes" id="UP001238603"/>
    </source>
</evidence>
<protein>
    <submittedName>
        <fullName evidence="1">Uncharacterized protein</fullName>
    </submittedName>
</protein>